<protein>
    <submittedName>
        <fullName evidence="2">Uncharacterized protein</fullName>
    </submittedName>
</protein>
<comment type="caution">
    <text evidence="2">The sequence shown here is derived from an EMBL/GenBank/DDBJ whole genome shotgun (WGS) entry which is preliminary data.</text>
</comment>
<dbReference type="EMBL" id="JBEDNZ010000024">
    <property type="protein sequence ID" value="KAL0811249.1"/>
    <property type="molecule type" value="Genomic_DNA"/>
</dbReference>
<name>A0ABD0SB14_LOXSC</name>
<feature type="signal peptide" evidence="1">
    <location>
        <begin position="1"/>
        <end position="20"/>
    </location>
</feature>
<dbReference type="Proteomes" id="UP001549921">
    <property type="component" value="Unassembled WGS sequence"/>
</dbReference>
<gene>
    <name evidence="2" type="ORF">ABMA28_009675</name>
</gene>
<evidence type="ECO:0000256" key="1">
    <source>
        <dbReference type="SAM" id="SignalP"/>
    </source>
</evidence>
<reference evidence="2 3" key="1">
    <citation type="submission" date="2024-06" db="EMBL/GenBank/DDBJ databases">
        <title>A chromosome-level genome assembly of beet webworm, Loxostege sticticalis.</title>
        <authorList>
            <person name="Zhang Y."/>
        </authorList>
    </citation>
    <scope>NUCLEOTIDE SEQUENCE [LARGE SCALE GENOMIC DNA]</scope>
    <source>
        <strain evidence="2">AQ028</strain>
        <tissue evidence="2">Male pupae</tissue>
    </source>
</reference>
<evidence type="ECO:0000313" key="3">
    <source>
        <dbReference type="Proteomes" id="UP001549921"/>
    </source>
</evidence>
<evidence type="ECO:0000313" key="2">
    <source>
        <dbReference type="EMBL" id="KAL0811249.1"/>
    </source>
</evidence>
<sequence length="354" mass="40187">MDRLILLVYAVILNSAFCRSENSQIEDESAGFLATSTPEPVGDAQIIEQAITKMESVAATAEKLAREGILPKDETNRHYDEIIDMLVDVTEMVKAKTNAYKFLNAKGIDKVIFPNLDIPYSKLRGQILILLKVLFEVAPTTTDAVIPISTIDKLLDIFENDDKQAMKAHVLDILYIWLPKNPKAQVRVMKTKGLEPFYDQMANLDTPVISTILDLFNQILTEHIKVRQGTQKTKADSQTLQIYKQIGLIERMSTPVVCNGLLNIFKTTQPWSHINEGTKIIGPVLDLVKKMKPYCMNTLRRRTNALEPFKELLEYVQEAGKKEHLESLNLNVSDIKAVLEDYVRELKHTIKDEF</sequence>
<keyword evidence="1" id="KW-0732">Signal</keyword>
<feature type="chain" id="PRO_5044870973" evidence="1">
    <location>
        <begin position="21"/>
        <end position="354"/>
    </location>
</feature>
<organism evidence="2 3">
    <name type="scientific">Loxostege sticticalis</name>
    <name type="common">Beet webworm moth</name>
    <dbReference type="NCBI Taxonomy" id="481309"/>
    <lineage>
        <taxon>Eukaryota</taxon>
        <taxon>Metazoa</taxon>
        <taxon>Ecdysozoa</taxon>
        <taxon>Arthropoda</taxon>
        <taxon>Hexapoda</taxon>
        <taxon>Insecta</taxon>
        <taxon>Pterygota</taxon>
        <taxon>Neoptera</taxon>
        <taxon>Endopterygota</taxon>
        <taxon>Lepidoptera</taxon>
        <taxon>Glossata</taxon>
        <taxon>Ditrysia</taxon>
        <taxon>Pyraloidea</taxon>
        <taxon>Crambidae</taxon>
        <taxon>Pyraustinae</taxon>
        <taxon>Loxostege</taxon>
    </lineage>
</organism>
<dbReference type="Gene3D" id="1.25.10.10">
    <property type="entry name" value="Leucine-rich Repeat Variant"/>
    <property type="match status" value="1"/>
</dbReference>
<dbReference type="InterPro" id="IPR011989">
    <property type="entry name" value="ARM-like"/>
</dbReference>
<accession>A0ABD0SB14</accession>
<dbReference type="InterPro" id="IPR016024">
    <property type="entry name" value="ARM-type_fold"/>
</dbReference>
<dbReference type="SUPFAM" id="SSF48371">
    <property type="entry name" value="ARM repeat"/>
    <property type="match status" value="1"/>
</dbReference>
<proteinExistence type="predicted"/>
<dbReference type="AlphaFoldDB" id="A0ABD0SB14"/>